<reference evidence="3" key="1">
    <citation type="submission" date="2018-01" db="EMBL/GenBank/DDBJ databases">
        <authorList>
            <consortium name="Urmite Genomes"/>
        </authorList>
    </citation>
    <scope>NUCLEOTIDE SEQUENCE [LARGE SCALE GENOMIC DNA]</scope>
    <source>
        <strain evidence="3">AFP003</strain>
    </source>
</reference>
<evidence type="ECO:0000313" key="4">
    <source>
        <dbReference type="Proteomes" id="UP000236318"/>
    </source>
</evidence>
<keyword evidence="2" id="KW-1133">Transmembrane helix</keyword>
<keyword evidence="2" id="KW-0812">Transmembrane</keyword>
<evidence type="ECO:0000256" key="1">
    <source>
        <dbReference type="SAM" id="MobiDB-lite"/>
    </source>
</evidence>
<dbReference type="EMBL" id="FXEG02000002">
    <property type="protein sequence ID" value="SOX53656.1"/>
    <property type="molecule type" value="Genomic_DNA"/>
</dbReference>
<accession>A0A2K4YA41</accession>
<dbReference type="Proteomes" id="UP000236318">
    <property type="component" value="Unassembled WGS sequence"/>
</dbReference>
<feature type="transmembrane region" description="Helical" evidence="2">
    <location>
        <begin position="12"/>
        <end position="36"/>
    </location>
</feature>
<keyword evidence="4" id="KW-1185">Reference proteome</keyword>
<protein>
    <submittedName>
        <fullName evidence="3">Uncharacterized protein</fullName>
    </submittedName>
</protein>
<feature type="region of interest" description="Disordered" evidence="1">
    <location>
        <begin position="40"/>
        <end position="60"/>
    </location>
</feature>
<organism evidence="3 4">
    <name type="scientific">Mycobacterium ahvazicum</name>
    <dbReference type="NCBI Taxonomy" id="1964395"/>
    <lineage>
        <taxon>Bacteria</taxon>
        <taxon>Bacillati</taxon>
        <taxon>Actinomycetota</taxon>
        <taxon>Actinomycetes</taxon>
        <taxon>Mycobacteriales</taxon>
        <taxon>Mycobacteriaceae</taxon>
        <taxon>Mycobacterium</taxon>
        <taxon>Mycobacterium simiae complex</taxon>
    </lineage>
</organism>
<name>A0A2K4YA41_9MYCO</name>
<sequence>MATEHVEYLAHHMLLLALPAFLPAVIVVAVILYAALKDRRTGQTDDAGGQPGATDDPGDR</sequence>
<dbReference type="AlphaFoldDB" id="A0A2K4YA41"/>
<dbReference type="RefSeq" id="WP_096287026.1">
    <property type="nucleotide sequence ID" value="NZ_FXEG02000002.1"/>
</dbReference>
<evidence type="ECO:0000313" key="3">
    <source>
        <dbReference type="EMBL" id="SOX53656.1"/>
    </source>
</evidence>
<proteinExistence type="predicted"/>
<gene>
    <name evidence="3" type="ORF">MAAFP003_2330</name>
</gene>
<evidence type="ECO:0000256" key="2">
    <source>
        <dbReference type="SAM" id="Phobius"/>
    </source>
</evidence>
<keyword evidence="2" id="KW-0472">Membrane</keyword>
<comment type="caution">
    <text evidence="3">The sequence shown here is derived from an EMBL/GenBank/DDBJ whole genome shotgun (WGS) entry which is preliminary data.</text>
</comment>